<proteinExistence type="predicted"/>
<protein>
    <submittedName>
        <fullName evidence="2">Transmembrane protein 220</fullName>
    </submittedName>
</protein>
<dbReference type="PANTHER" id="PTHR34262:SF1">
    <property type="entry name" value="TRANSMEMBRANE PROTEIN 220"/>
    <property type="match status" value="1"/>
</dbReference>
<dbReference type="Pfam" id="PF15071">
    <property type="entry name" value="TMEM220"/>
    <property type="match status" value="1"/>
</dbReference>
<reference evidence="2" key="2">
    <citation type="submission" date="2025-09" db="UniProtKB">
        <authorList>
            <consortium name="Ensembl"/>
        </authorList>
    </citation>
    <scope>IDENTIFICATION</scope>
</reference>
<feature type="transmembrane region" description="Helical" evidence="1">
    <location>
        <begin position="12"/>
        <end position="32"/>
    </location>
</feature>
<dbReference type="InterPro" id="IPR029377">
    <property type="entry name" value="TMEM220"/>
</dbReference>
<evidence type="ECO:0000313" key="3">
    <source>
        <dbReference type="Proteomes" id="UP000261540"/>
    </source>
</evidence>
<organism evidence="2 3">
    <name type="scientific">Paramormyrops kingsleyae</name>
    <dbReference type="NCBI Taxonomy" id="1676925"/>
    <lineage>
        <taxon>Eukaryota</taxon>
        <taxon>Metazoa</taxon>
        <taxon>Chordata</taxon>
        <taxon>Craniata</taxon>
        <taxon>Vertebrata</taxon>
        <taxon>Euteleostomi</taxon>
        <taxon>Actinopterygii</taxon>
        <taxon>Neopterygii</taxon>
        <taxon>Teleostei</taxon>
        <taxon>Osteoglossocephala</taxon>
        <taxon>Osteoglossomorpha</taxon>
        <taxon>Osteoglossiformes</taxon>
        <taxon>Mormyridae</taxon>
        <taxon>Paramormyrops</taxon>
    </lineage>
</organism>
<dbReference type="AlphaFoldDB" id="A0A3B3T003"/>
<keyword evidence="3" id="KW-1185">Reference proteome</keyword>
<feature type="transmembrane region" description="Helical" evidence="1">
    <location>
        <begin position="129"/>
        <end position="150"/>
    </location>
</feature>
<dbReference type="PANTHER" id="PTHR34262">
    <property type="entry name" value="TRANSMEMBRANE PROTEIN 220"/>
    <property type="match status" value="1"/>
</dbReference>
<keyword evidence="1" id="KW-0812">Transmembrane</keyword>
<reference evidence="2" key="1">
    <citation type="submission" date="2025-08" db="UniProtKB">
        <authorList>
            <consortium name="Ensembl"/>
        </authorList>
    </citation>
    <scope>IDENTIFICATION</scope>
</reference>
<evidence type="ECO:0000313" key="2">
    <source>
        <dbReference type="Ensembl" id="ENSPKIP00000036000.1"/>
    </source>
</evidence>
<feature type="transmembrane region" description="Helical" evidence="1">
    <location>
        <begin position="68"/>
        <end position="89"/>
    </location>
</feature>
<name>A0A3B3T003_9TELE</name>
<feature type="transmembrane region" description="Helical" evidence="1">
    <location>
        <begin position="38"/>
        <end position="56"/>
    </location>
</feature>
<dbReference type="GeneTree" id="ENSGT00940000168279"/>
<accession>A0A3B3T003</accession>
<sequence>MDKTETGYSRMLWRFCNLCMCIFFTLATYVQINDPDAVLWMVGYAIPGSLCLMISFKPNVTEVMLWKCLANLHLIICSAVVAMLGWTLYRQRDQDIFQQEEGREFSGLMITALWLLLCRDSGRGPIGAVRLITAVALTLFPFVTWLYYYLNEELRSAWPSHCKTAL</sequence>
<keyword evidence="1" id="KW-0472">Membrane</keyword>
<evidence type="ECO:0000256" key="1">
    <source>
        <dbReference type="SAM" id="Phobius"/>
    </source>
</evidence>
<dbReference type="Proteomes" id="UP000261540">
    <property type="component" value="Unplaced"/>
</dbReference>
<dbReference type="Ensembl" id="ENSPKIT00000016940.1">
    <property type="protein sequence ID" value="ENSPKIP00000036000.1"/>
    <property type="gene ID" value="ENSPKIG00000014740.1"/>
</dbReference>
<keyword evidence="1" id="KW-1133">Transmembrane helix</keyword>